<evidence type="ECO:0000313" key="2">
    <source>
        <dbReference type="EMBL" id="NOU61081.1"/>
    </source>
</evidence>
<dbReference type="PANTHER" id="PTHR33507">
    <property type="entry name" value="INNER MEMBRANE PROTEIN YBBJ"/>
    <property type="match status" value="1"/>
</dbReference>
<sequence length="146" mass="15962">MELEIWHLWMLLSIGLFIVEIITSTFSSLCFGVGALSAGILSYANYSISVQLVVFITIALLGIFLLKPYLQQKLVSKTGVKVSIGTNFIGREAYVMEEINPQKRRGKVIIGGTGKKAIAISGEIIPKGAFVEIVDSNEIELTVKEI</sequence>
<accession>A0ABX1WYT7</accession>
<keyword evidence="1" id="KW-1133">Transmembrane helix</keyword>
<name>A0ABX1WYT7_9BACT</name>
<dbReference type="EMBL" id="RZNH01000027">
    <property type="protein sequence ID" value="NOU61081.1"/>
    <property type="molecule type" value="Genomic_DNA"/>
</dbReference>
<dbReference type="RefSeq" id="WP_171596348.1">
    <property type="nucleotide sequence ID" value="NZ_RZNH01000027.1"/>
</dbReference>
<organism evidence="2 3">
    <name type="scientific">Marinifilum caeruleilacunae</name>
    <dbReference type="NCBI Taxonomy" id="2499076"/>
    <lineage>
        <taxon>Bacteria</taxon>
        <taxon>Pseudomonadati</taxon>
        <taxon>Bacteroidota</taxon>
        <taxon>Bacteroidia</taxon>
        <taxon>Marinilabiliales</taxon>
        <taxon>Marinifilaceae</taxon>
    </lineage>
</organism>
<keyword evidence="1" id="KW-0812">Transmembrane</keyword>
<dbReference type="InterPro" id="IPR052165">
    <property type="entry name" value="Membrane_assoc_protease"/>
</dbReference>
<keyword evidence="1" id="KW-0472">Membrane</keyword>
<comment type="caution">
    <text evidence="2">The sequence shown here is derived from an EMBL/GenBank/DDBJ whole genome shotgun (WGS) entry which is preliminary data.</text>
</comment>
<feature type="transmembrane region" description="Helical" evidence="1">
    <location>
        <begin position="46"/>
        <end position="66"/>
    </location>
</feature>
<dbReference type="PANTHER" id="PTHR33507:SF3">
    <property type="entry name" value="INNER MEMBRANE PROTEIN YBBJ"/>
    <property type="match status" value="1"/>
</dbReference>
<evidence type="ECO:0000313" key="3">
    <source>
        <dbReference type="Proteomes" id="UP000732105"/>
    </source>
</evidence>
<proteinExistence type="predicted"/>
<keyword evidence="3" id="KW-1185">Reference proteome</keyword>
<feature type="transmembrane region" description="Helical" evidence="1">
    <location>
        <begin position="12"/>
        <end position="40"/>
    </location>
</feature>
<dbReference type="InterPro" id="IPR012340">
    <property type="entry name" value="NA-bd_OB-fold"/>
</dbReference>
<dbReference type="Gene3D" id="2.40.50.140">
    <property type="entry name" value="Nucleic acid-binding proteins"/>
    <property type="match status" value="1"/>
</dbReference>
<evidence type="ECO:0000256" key="1">
    <source>
        <dbReference type="SAM" id="Phobius"/>
    </source>
</evidence>
<dbReference type="Proteomes" id="UP000732105">
    <property type="component" value="Unassembled WGS sequence"/>
</dbReference>
<protein>
    <submittedName>
        <fullName evidence="2">NfeD family protein</fullName>
    </submittedName>
</protein>
<gene>
    <name evidence="2" type="ORF">ELS83_14760</name>
</gene>
<reference evidence="2 3" key="1">
    <citation type="submission" date="2018-12" db="EMBL/GenBank/DDBJ databases">
        <title>Marinifilum JC070 sp. nov., a marine bacterium isolated from Yongle Blue Hole in the South China Sea.</title>
        <authorList>
            <person name="Fu T."/>
        </authorList>
    </citation>
    <scope>NUCLEOTIDE SEQUENCE [LARGE SCALE GENOMIC DNA]</scope>
    <source>
        <strain evidence="2 3">JC070</strain>
    </source>
</reference>